<comment type="caution">
    <text evidence="1">The sequence shown here is derived from an EMBL/GenBank/DDBJ whole genome shotgun (WGS) entry which is preliminary data.</text>
</comment>
<organism evidence="1 2">
    <name type="scientific">Faecalibacterium cf. prausnitzii KLE1255</name>
    <dbReference type="NCBI Taxonomy" id="748224"/>
    <lineage>
        <taxon>Bacteria</taxon>
        <taxon>Bacillati</taxon>
        <taxon>Bacillota</taxon>
        <taxon>Clostridia</taxon>
        <taxon>Eubacteriales</taxon>
        <taxon>Oscillospiraceae</taxon>
        <taxon>Faecalibacterium</taxon>
    </lineage>
</organism>
<dbReference type="RefSeq" id="WP_005941655.1">
    <property type="nucleotide sequence ID" value="NZ_GL538315.1"/>
</dbReference>
<sequence>MKQKMNLRQELDLTRDGTAEMTRWCIIIAMHQCFGVGKDRLNRIELRAEELGLESLNIAMQANGKGMPSTDQSRAMRDNWMPEGVEPEFRVPVLRAPRTRREQQLRMAGDVAASMVWTLYAKACMELLGYGARRLNRLKQAALANYRQVNEEGRADGLDVAMEHLRRCACDALQTDDIIVEDIPDEERAKQADRDYEEQKDAFFRRNMAGAMGRCAAPAGTAVLAPGEIKKKIEAVLQQAAAPESWERRRLR</sequence>
<dbReference type="HOGENOM" id="CLU_1101582_0_0_9"/>
<dbReference type="OrthoDB" id="1860480at2"/>
<name>E2ZI97_9FIRM</name>
<evidence type="ECO:0000313" key="2">
    <source>
        <dbReference type="Proteomes" id="UP000006028"/>
    </source>
</evidence>
<dbReference type="Proteomes" id="UP000006028">
    <property type="component" value="Unassembled WGS sequence"/>
</dbReference>
<protein>
    <submittedName>
        <fullName evidence="1">Uncharacterized protein</fullName>
    </submittedName>
</protein>
<dbReference type="STRING" id="748224.HMPREF9436_01388"/>
<reference evidence="1 2" key="1">
    <citation type="submission" date="2010-08" db="EMBL/GenBank/DDBJ databases">
        <authorList>
            <person name="Weinstock G."/>
            <person name="Sodergren E."/>
            <person name="Clifton S."/>
            <person name="Fulton L."/>
            <person name="Fulton B."/>
            <person name="Courtney L."/>
            <person name="Fronick C."/>
            <person name="Harrison M."/>
            <person name="Strong C."/>
            <person name="Farmer C."/>
            <person name="Delahaunty K."/>
            <person name="Markovic C."/>
            <person name="Hall O."/>
            <person name="Minx P."/>
            <person name="Tomlinson C."/>
            <person name="Mitreva M."/>
            <person name="Hou S."/>
            <person name="Chen J."/>
            <person name="Wollam A."/>
            <person name="Pepin K.H."/>
            <person name="Johnson M."/>
            <person name="Bhonagiri V."/>
            <person name="Zhang X."/>
            <person name="Suruliraj S."/>
            <person name="Warren W."/>
            <person name="Chinwalla A."/>
            <person name="Mardis E.R."/>
            <person name="Wilson R.K."/>
        </authorList>
    </citation>
    <scope>NUCLEOTIDE SEQUENCE [LARGE SCALE GENOMIC DNA]</scope>
    <source>
        <strain evidence="1 2">KLE1255</strain>
    </source>
</reference>
<dbReference type="EMBL" id="AECU01000117">
    <property type="protein sequence ID" value="EFQ07083.1"/>
    <property type="molecule type" value="Genomic_DNA"/>
</dbReference>
<dbReference type="AlphaFoldDB" id="E2ZI97"/>
<evidence type="ECO:0000313" key="1">
    <source>
        <dbReference type="EMBL" id="EFQ07083.1"/>
    </source>
</evidence>
<gene>
    <name evidence="1" type="ORF">HMPREF9436_01388</name>
</gene>
<accession>E2ZI97</accession>
<proteinExistence type="predicted"/>
<dbReference type="BioCyc" id="FCF748224-HMP:GTSS-71-MONOMER"/>